<keyword evidence="2" id="KW-0812">Transmembrane</keyword>
<evidence type="ECO:0000256" key="1">
    <source>
        <dbReference type="SAM" id="MobiDB-lite"/>
    </source>
</evidence>
<organism evidence="3 4">
    <name type="scientific">Variovorax paradoxus</name>
    <dbReference type="NCBI Taxonomy" id="34073"/>
    <lineage>
        <taxon>Bacteria</taxon>
        <taxon>Pseudomonadati</taxon>
        <taxon>Pseudomonadota</taxon>
        <taxon>Betaproteobacteria</taxon>
        <taxon>Burkholderiales</taxon>
        <taxon>Comamonadaceae</taxon>
        <taxon>Variovorax</taxon>
    </lineage>
</organism>
<feature type="region of interest" description="Disordered" evidence="1">
    <location>
        <begin position="55"/>
        <end position="75"/>
    </location>
</feature>
<feature type="region of interest" description="Disordered" evidence="1">
    <location>
        <begin position="256"/>
        <end position="299"/>
    </location>
</feature>
<accession>A0A6I6H607</accession>
<dbReference type="EMBL" id="CP046622">
    <property type="protein sequence ID" value="QGW82333.1"/>
    <property type="molecule type" value="Genomic_DNA"/>
</dbReference>
<dbReference type="InterPro" id="IPR021455">
    <property type="entry name" value="DUF3106"/>
</dbReference>
<dbReference type="OrthoDB" id="9796567at2"/>
<evidence type="ECO:0000313" key="4">
    <source>
        <dbReference type="Proteomes" id="UP000425817"/>
    </source>
</evidence>
<evidence type="ECO:0000313" key="3">
    <source>
        <dbReference type="EMBL" id="QGW82333.1"/>
    </source>
</evidence>
<protein>
    <submittedName>
        <fullName evidence="3">DUF3106 domain-containing protein</fullName>
    </submittedName>
</protein>
<reference evidence="3 4" key="1">
    <citation type="submission" date="2019-12" db="EMBL/GenBank/DDBJ databases">
        <title>Hybrid Genome Assemblies of two High G+C Isolates from Undergraduate Microbiology Courses.</title>
        <authorList>
            <person name="Ne Ville C.J."/>
            <person name="Enright D."/>
            <person name="Hernandez I."/>
            <person name="Dodsworth J."/>
            <person name="Orwin P.M."/>
        </authorList>
    </citation>
    <scope>NUCLEOTIDE SEQUENCE [LARGE SCALE GENOMIC DNA]</scope>
    <source>
        <strain evidence="3 4">CSUSB</strain>
    </source>
</reference>
<feature type="compositionally biased region" description="Low complexity" evidence="1">
    <location>
        <begin position="271"/>
        <end position="293"/>
    </location>
</feature>
<sequence length="299" mass="31198">MRPLPVSWASTPRLMRPQTSGAVIWAGALAMAFFGLGALGGLSLASAQTRSESLKQAAESTQGGPASALHHSSSKVAAATKPAWSELTAEQQQALQPLASHWHTLSMGQKRKWLALSRNYANMSADDRTTLHSRMIEWAALSNQQRAQARLNFAEVKSVPADERKAKWEQYQALSEEEKRRLAERAPARPRGAAVPVRPVPAQKLVMVPAVTPSGQHTPRILLAPPASATAVATPATAPAAVMVASPPERVPGVVTVAPASAPGSPPSAPIPAEAQVPAPSSAAPSAAAGRPAEQPSPP</sequence>
<gene>
    <name evidence="3" type="ORF">GOQ09_12420</name>
</gene>
<evidence type="ECO:0000256" key="2">
    <source>
        <dbReference type="SAM" id="Phobius"/>
    </source>
</evidence>
<dbReference type="AlphaFoldDB" id="A0A6I6H607"/>
<dbReference type="Pfam" id="PF11304">
    <property type="entry name" value="DUF3106"/>
    <property type="match status" value="1"/>
</dbReference>
<proteinExistence type="predicted"/>
<name>A0A6I6H607_VARPD</name>
<feature type="transmembrane region" description="Helical" evidence="2">
    <location>
        <begin position="22"/>
        <end position="45"/>
    </location>
</feature>
<dbReference type="Proteomes" id="UP000425817">
    <property type="component" value="Chromosome"/>
</dbReference>
<keyword evidence="2" id="KW-0472">Membrane</keyword>
<feature type="compositionally biased region" description="Polar residues" evidence="1">
    <location>
        <begin position="58"/>
        <end position="75"/>
    </location>
</feature>
<keyword evidence="2" id="KW-1133">Transmembrane helix</keyword>